<reference evidence="1" key="1">
    <citation type="submission" date="2024-07" db="EMBL/GenBank/DDBJ databases">
        <authorList>
            <person name="Yu S.T."/>
        </authorList>
    </citation>
    <scope>NUCLEOTIDE SEQUENCE</scope>
    <source>
        <strain evidence="1">R39</strain>
    </source>
</reference>
<accession>A0AB39QZA9</accession>
<dbReference type="RefSeq" id="WP_369226403.1">
    <property type="nucleotide sequence ID" value="NZ_CP163441.1"/>
</dbReference>
<evidence type="ECO:0000313" key="1">
    <source>
        <dbReference type="EMBL" id="XDQ47481.1"/>
    </source>
</evidence>
<evidence type="ECO:0008006" key="2">
    <source>
        <dbReference type="Google" id="ProtNLM"/>
    </source>
</evidence>
<dbReference type="EMBL" id="CP163441">
    <property type="protein sequence ID" value="XDQ47481.1"/>
    <property type="molecule type" value="Genomic_DNA"/>
</dbReference>
<protein>
    <recommendedName>
        <fullName evidence="2">HEAT repeat domain-containing protein</fullName>
    </recommendedName>
</protein>
<dbReference type="AlphaFoldDB" id="A0AB39QZA9"/>
<gene>
    <name evidence="1" type="ORF">AB5J52_37300</name>
</gene>
<proteinExistence type="predicted"/>
<organism evidence="1">
    <name type="scientific">Streptomyces sp. R39</name>
    <dbReference type="NCBI Taxonomy" id="3238631"/>
    <lineage>
        <taxon>Bacteria</taxon>
        <taxon>Bacillati</taxon>
        <taxon>Actinomycetota</taxon>
        <taxon>Actinomycetes</taxon>
        <taxon>Kitasatosporales</taxon>
        <taxon>Streptomycetaceae</taxon>
        <taxon>Streptomyces</taxon>
    </lineage>
</organism>
<sequence>MTPTDVPGLLHALAEAGDRAAARRAARDVLQEACVASGTSIEATAPEAVRELLRLLERHDTPWVTDVLGVLDATAFYLGEWEKQQQMSSQPGMYDAEVGWETAVAELLAPGLDIVRPSLTVRDPEARSMAAALVGDASVEWTADLDLLLAAEAAESHALARACQAEAAVTLALRAPAARLPGRVEPWLRDPEAVVRFRVARTARTAPAAEDAQLALLADGVYDADRGAMETVWPAEV</sequence>
<name>A0AB39QZA9_9ACTN</name>